<comment type="caution">
    <text evidence="2">The sequence shown here is derived from an EMBL/GenBank/DDBJ whole genome shotgun (WGS) entry which is preliminary data.</text>
</comment>
<dbReference type="RefSeq" id="WP_231952609.1">
    <property type="nucleotide sequence ID" value="NZ_BDIO01000004.1"/>
</dbReference>
<accession>A0ABY1HY20</accession>
<dbReference type="SUPFAM" id="SSF53448">
    <property type="entry name" value="Nucleotide-diphospho-sugar transferases"/>
    <property type="match status" value="1"/>
</dbReference>
<name>A0ABY1HY20_9ACTO</name>
<evidence type="ECO:0000313" key="2">
    <source>
        <dbReference type="EMBL" id="SHI29248.1"/>
    </source>
</evidence>
<dbReference type="Pfam" id="PF00535">
    <property type="entry name" value="Glycos_transf_2"/>
    <property type="match status" value="1"/>
</dbReference>
<dbReference type="CDD" id="cd00761">
    <property type="entry name" value="Glyco_tranf_GTA_type"/>
    <property type="match status" value="1"/>
</dbReference>
<keyword evidence="3" id="KW-1185">Reference proteome</keyword>
<dbReference type="InterPro" id="IPR029044">
    <property type="entry name" value="Nucleotide-diphossugar_trans"/>
</dbReference>
<sequence length="312" mass="35215">MTPEIPRSPESAETRARTAPRAAPRTVCVFTPTYERAYILPVLYDSLVAQTSHDFVWMIVDDGSTDGTEELVASWIERGEIEIDYVKTANGGKPRAINLGVERTTSPLFFVVDSDDWLLPGAIEHVLTTWATIEGQDRYAGIVALRGTDERTPMDTWMPEGARDVKYWDLFETMGFRGDTSLIHRTEVLRDYPYDVAPGEIFIAETSVYYRLDERYVMLADNTILTICHYLPDGLTHNFAANAKRNPIGYWKHKRYCAERSTTLKGVVRETLLYLVGCRLAGQSGALRMAPNKPVALACYLPALVARYTLFK</sequence>
<protein>
    <submittedName>
        <fullName evidence="2">Glycosyl transferase family 2</fullName>
    </submittedName>
</protein>
<proteinExistence type="predicted"/>
<evidence type="ECO:0000313" key="3">
    <source>
        <dbReference type="Proteomes" id="UP000184390"/>
    </source>
</evidence>
<reference evidence="2 3" key="1">
    <citation type="submission" date="2016-11" db="EMBL/GenBank/DDBJ databases">
        <authorList>
            <person name="Varghese N."/>
            <person name="Submissions S."/>
        </authorList>
    </citation>
    <scope>NUCLEOTIDE SEQUENCE [LARGE SCALE GENOMIC DNA]</scope>
    <source>
        <strain evidence="2 3">PA</strain>
    </source>
</reference>
<feature type="domain" description="Glycosyltransferase 2-like" evidence="1">
    <location>
        <begin position="28"/>
        <end position="133"/>
    </location>
</feature>
<dbReference type="Proteomes" id="UP000184390">
    <property type="component" value="Unassembled WGS sequence"/>
</dbReference>
<evidence type="ECO:0000259" key="1">
    <source>
        <dbReference type="Pfam" id="PF00535"/>
    </source>
</evidence>
<dbReference type="EMBL" id="FQYL01000001">
    <property type="protein sequence ID" value="SHI29248.1"/>
    <property type="molecule type" value="Genomic_DNA"/>
</dbReference>
<dbReference type="Gene3D" id="3.90.550.10">
    <property type="entry name" value="Spore Coat Polysaccharide Biosynthesis Protein SpsA, Chain A"/>
    <property type="match status" value="1"/>
</dbReference>
<keyword evidence="2" id="KW-0808">Transferase</keyword>
<dbReference type="GO" id="GO:0016740">
    <property type="term" value="F:transferase activity"/>
    <property type="evidence" value="ECO:0007669"/>
    <property type="project" value="UniProtKB-KW"/>
</dbReference>
<organism evidence="2 3">
    <name type="scientific">Actinomyces denticolens</name>
    <dbReference type="NCBI Taxonomy" id="52767"/>
    <lineage>
        <taxon>Bacteria</taxon>
        <taxon>Bacillati</taxon>
        <taxon>Actinomycetota</taxon>
        <taxon>Actinomycetes</taxon>
        <taxon>Actinomycetales</taxon>
        <taxon>Actinomycetaceae</taxon>
        <taxon>Actinomyces</taxon>
    </lineage>
</organism>
<dbReference type="PANTHER" id="PTHR22916">
    <property type="entry name" value="GLYCOSYLTRANSFERASE"/>
    <property type="match status" value="1"/>
</dbReference>
<dbReference type="InterPro" id="IPR001173">
    <property type="entry name" value="Glyco_trans_2-like"/>
</dbReference>
<gene>
    <name evidence="2" type="ORF">SAMN05216246_10196</name>
</gene>